<proteinExistence type="predicted"/>
<reference evidence="3" key="1">
    <citation type="submission" date="2025-08" db="UniProtKB">
        <authorList>
            <consortium name="RefSeq"/>
        </authorList>
    </citation>
    <scope>IDENTIFICATION</scope>
</reference>
<dbReference type="Proteomes" id="UP000504607">
    <property type="component" value="Chromosome 10"/>
</dbReference>
<protein>
    <submittedName>
        <fullName evidence="3">BAG family molecular chaperone regulator 1</fullName>
    </submittedName>
</protein>
<name>A0A6I9RTF1_ELAGV</name>
<dbReference type="FunCoup" id="A0A6I9RTF1">
    <property type="interactions" value="21"/>
</dbReference>
<feature type="domain" description="Ubiquitin-like" evidence="1">
    <location>
        <begin position="57"/>
        <end position="125"/>
    </location>
</feature>
<evidence type="ECO:0000313" key="3">
    <source>
        <dbReference type="RefSeq" id="XP_010932276.1"/>
    </source>
</evidence>
<dbReference type="Pfam" id="PF00240">
    <property type="entry name" value="ubiquitin"/>
    <property type="match status" value="1"/>
</dbReference>
<organism evidence="2 3">
    <name type="scientific">Elaeis guineensis var. tenera</name>
    <name type="common">Oil palm</name>
    <dbReference type="NCBI Taxonomy" id="51953"/>
    <lineage>
        <taxon>Eukaryota</taxon>
        <taxon>Viridiplantae</taxon>
        <taxon>Streptophyta</taxon>
        <taxon>Embryophyta</taxon>
        <taxon>Tracheophyta</taxon>
        <taxon>Spermatophyta</taxon>
        <taxon>Magnoliopsida</taxon>
        <taxon>Liliopsida</taxon>
        <taxon>Arecaceae</taxon>
        <taxon>Arecoideae</taxon>
        <taxon>Cocoseae</taxon>
        <taxon>Elaeidinae</taxon>
        <taxon>Elaeis</taxon>
    </lineage>
</organism>
<dbReference type="GeneID" id="105052985"/>
<evidence type="ECO:0000313" key="2">
    <source>
        <dbReference type="Proteomes" id="UP000504607"/>
    </source>
</evidence>
<dbReference type="InParanoid" id="A0A6I9RTF1"/>
<gene>
    <name evidence="3" type="primary">LOC105052985</name>
</gene>
<dbReference type="OrthoDB" id="428577at2759"/>
<dbReference type="InterPro" id="IPR000626">
    <property type="entry name" value="Ubiquitin-like_dom"/>
</dbReference>
<dbReference type="SUPFAM" id="SSF54236">
    <property type="entry name" value="Ubiquitin-like"/>
    <property type="match status" value="1"/>
</dbReference>
<dbReference type="RefSeq" id="XP_010932276.1">
    <property type="nucleotide sequence ID" value="XM_010933974.2"/>
</dbReference>
<dbReference type="InterPro" id="IPR029071">
    <property type="entry name" value="Ubiquitin-like_domsf"/>
</dbReference>
<dbReference type="PROSITE" id="PS50053">
    <property type="entry name" value="UBIQUITIN_2"/>
    <property type="match status" value="1"/>
</dbReference>
<evidence type="ECO:0000259" key="1">
    <source>
        <dbReference type="PROSITE" id="PS50053"/>
    </source>
</evidence>
<dbReference type="PANTHER" id="PTHR47376">
    <property type="entry name" value="OS02G0597700 PROTEIN"/>
    <property type="match status" value="1"/>
</dbReference>
<sequence>MIKLGSRRIFRSNSKVGGGGGGGGNGGCGRGDIEWEVRPGGMLVQKRVSGRQEDEVIQLRITTGSWWHDISIRATSTFGELKVVLSLVTGLEPREQRLLFRGKEREDGDHLHMVGVQDRDKVLLLEDPAIRERKLRSMAMAQAMRSPCQTFIAV</sequence>
<dbReference type="Gene3D" id="3.10.20.90">
    <property type="entry name" value="Phosphatidylinositol 3-kinase Catalytic Subunit, Chain A, domain 1"/>
    <property type="match status" value="1"/>
</dbReference>
<accession>A0A6I9RTF1</accession>
<keyword evidence="2" id="KW-1185">Reference proteome</keyword>
<dbReference type="KEGG" id="egu:105052985"/>
<dbReference type="AlphaFoldDB" id="A0A6I9RTF1"/>